<feature type="domain" description="ArsA/GET3 Anion-transporting ATPase-like" evidence="2">
    <location>
        <begin position="13"/>
        <end position="292"/>
    </location>
</feature>
<dbReference type="GO" id="GO:0005524">
    <property type="term" value="F:ATP binding"/>
    <property type="evidence" value="ECO:0007669"/>
    <property type="project" value="InterPro"/>
</dbReference>
<dbReference type="HOGENOM" id="CLU_021619_0_0_9"/>
<dbReference type="PIRSF" id="PIRSF001327">
    <property type="entry name" value="Arsenical_pump-driving_ATPase"/>
    <property type="match status" value="1"/>
</dbReference>
<dbReference type="GO" id="GO:0015446">
    <property type="term" value="F:ATPase-coupled arsenite transmembrane transporter activity"/>
    <property type="evidence" value="ECO:0007669"/>
    <property type="project" value="InterPro"/>
</dbReference>
<feature type="domain" description="ArsA/GET3 Anion-transporting ATPase-like" evidence="2">
    <location>
        <begin position="327"/>
        <end position="463"/>
    </location>
</feature>
<dbReference type="InterPro" id="IPR027541">
    <property type="entry name" value="Ars_ATPase"/>
</dbReference>
<dbReference type="NCBIfam" id="TIGR00345">
    <property type="entry name" value="GET3_arsA_TRC40"/>
    <property type="match status" value="1"/>
</dbReference>
<evidence type="ECO:0000259" key="2">
    <source>
        <dbReference type="Pfam" id="PF02374"/>
    </source>
</evidence>
<dbReference type="NCBIfam" id="TIGR04291">
    <property type="entry name" value="arsen_driv_ArsA"/>
    <property type="match status" value="1"/>
</dbReference>
<dbReference type="CDD" id="cd02035">
    <property type="entry name" value="ArsA"/>
    <property type="match status" value="2"/>
</dbReference>
<organism evidence="3 4">
    <name type="scientific">Paucilactobacillus hokkaidonensis JCM 18461</name>
    <dbReference type="NCBI Taxonomy" id="1291742"/>
    <lineage>
        <taxon>Bacteria</taxon>
        <taxon>Bacillati</taxon>
        <taxon>Bacillota</taxon>
        <taxon>Bacilli</taxon>
        <taxon>Lactobacillales</taxon>
        <taxon>Lactobacillaceae</taxon>
        <taxon>Paucilactobacillus</taxon>
    </lineage>
</organism>
<sequence>MMEKYSPQEINLTKYLFFTGKGGVGKTTVASATAISLADAGHRVMIVSTDPASNLQDVFKVSLTNQPKPIPNISGLFAANFDPVIAANEYREQVIQPYRGVLPKEAIQNMAEQLSGSCTVEIAAFNEFANFLTSSKINQQFDYIIFDTAPTGHTLRMLQLPSAWSNYLDKNDRGASCLGQLAGLNDKKAMYQKAVETLGNPQATTLFLVTRPQKGALLEAQRASHELAALNIKNQQLIINGILNQPTDAVSQTIFKQQQADLQNMPVTLDQLPKLAIPLRAYNVLGLANLRLLLKDQQPQITEEPVTASHFPDLDVVVKNLVQSNKKIIFTMGKGGVGKTTVAVQIAQKIAAQHKTVHLATTDPADHLKYFKITSPLIKVSHIDEKKSLKEYQNEVLTTAKKTMKSNDVDYVAEDLRSPCTQEIAVFRAFAELVAQNDSDVVVVDTAPTGHTLLLLNSTQSYAQEVAHTSGSVPQAVVNLLPRLQDPKQTEIVMVTLPEATPVYESMRLDDDLKRASLAHTWWVVNQSMLATQTTDPCLLARVQSEVKWIDQVKELSNNHFAVMQWQPNYEKTLLTV</sequence>
<dbReference type="Gene3D" id="3.40.50.300">
    <property type="entry name" value="P-loop containing nucleotide triphosphate hydrolases"/>
    <property type="match status" value="2"/>
</dbReference>
<dbReference type="SUPFAM" id="SSF52540">
    <property type="entry name" value="P-loop containing nucleoside triphosphate hydrolases"/>
    <property type="match status" value="2"/>
</dbReference>
<feature type="domain" description="ArsA/GET3 Anion-transporting ATPase-like" evidence="2">
    <location>
        <begin position="478"/>
        <end position="557"/>
    </location>
</feature>
<evidence type="ECO:0000313" key="3">
    <source>
        <dbReference type="EMBL" id="BAP86792.1"/>
    </source>
</evidence>
<name>A0A0A1GXB2_9LACO</name>
<evidence type="ECO:0000256" key="1">
    <source>
        <dbReference type="ARBA" id="ARBA00011040"/>
    </source>
</evidence>
<dbReference type="InterPro" id="IPR016300">
    <property type="entry name" value="ATPase_ArsA/GET3"/>
</dbReference>
<dbReference type="EMBL" id="AP014681">
    <property type="protein sequence ID" value="BAP86792.1"/>
    <property type="molecule type" value="Genomic_DNA"/>
</dbReference>
<dbReference type="KEGG" id="lho:LOOC260_200180"/>
<dbReference type="InterPro" id="IPR025723">
    <property type="entry name" value="ArsA/GET3_ATPase-like"/>
</dbReference>
<dbReference type="Proteomes" id="UP000031620">
    <property type="component" value="Plasmid pLOOC260-1"/>
</dbReference>
<protein>
    <submittedName>
        <fullName evidence="3">Arsenical pump-driving ATPase</fullName>
    </submittedName>
</protein>
<dbReference type="PANTHER" id="PTHR10803:SF3">
    <property type="entry name" value="ATPASE GET3"/>
    <property type="match status" value="1"/>
</dbReference>
<dbReference type="InterPro" id="IPR027417">
    <property type="entry name" value="P-loop_NTPase"/>
</dbReference>
<dbReference type="Pfam" id="PF02374">
    <property type="entry name" value="ArsA_ATPase"/>
    <property type="match status" value="3"/>
</dbReference>
<gene>
    <name evidence="3" type="primary">arsA</name>
    <name evidence="3" type="ORF">LOOC260_200180</name>
</gene>
<geneLocation type="plasmid" evidence="4">
    <name>pLOOC260-1 DNA</name>
</geneLocation>
<dbReference type="GO" id="GO:0016887">
    <property type="term" value="F:ATP hydrolysis activity"/>
    <property type="evidence" value="ECO:0007669"/>
    <property type="project" value="InterPro"/>
</dbReference>
<keyword evidence="3" id="KW-0614">Plasmid</keyword>
<dbReference type="PANTHER" id="PTHR10803">
    <property type="entry name" value="ARSENICAL PUMP-DRIVING ATPASE ARSENITE-TRANSLOCATING ATPASE"/>
    <property type="match status" value="1"/>
</dbReference>
<evidence type="ECO:0000313" key="4">
    <source>
        <dbReference type="Proteomes" id="UP000031620"/>
    </source>
</evidence>
<comment type="similarity">
    <text evidence="1">Belongs to the arsA ATPase family.</text>
</comment>
<dbReference type="AlphaFoldDB" id="A0A0A1GXB2"/>
<proteinExistence type="inferred from homology"/>
<accession>A0A0A1GXB2</accession>
<reference evidence="3 4" key="1">
    <citation type="submission" date="2014-11" db="EMBL/GenBank/DDBJ databases">
        <title>Complete genome sequence and analysis of Lactobacillus hokkaidonensis LOOC260T.</title>
        <authorList>
            <person name="Tanizawa Y."/>
            <person name="Tohno M."/>
            <person name="Kaminuma E."/>
            <person name="Nakamura Y."/>
            <person name="Arita M."/>
        </authorList>
    </citation>
    <scope>NUCLEOTIDE SEQUENCE [LARGE SCALE GENOMIC DNA]</scope>
    <source>
        <strain evidence="3 4">LOOC260</strain>
        <plasmid evidence="4">pLOOC260-1 DNA</plasmid>
    </source>
</reference>